<evidence type="ECO:0000313" key="7">
    <source>
        <dbReference type="EMBL" id="MFC3608526.1"/>
    </source>
</evidence>
<keyword evidence="2" id="KW-0813">Transport</keyword>
<dbReference type="RefSeq" id="WP_386365139.1">
    <property type="nucleotide sequence ID" value="NZ_JBHRXZ010000022.1"/>
</dbReference>
<evidence type="ECO:0000256" key="2">
    <source>
        <dbReference type="ARBA" id="ARBA00022448"/>
    </source>
</evidence>
<comment type="subcellular location">
    <subcellularLocation>
        <location evidence="1">Cell membrane</location>
    </subcellularLocation>
</comment>
<dbReference type="Proteomes" id="UP001595630">
    <property type="component" value="Unassembled WGS sequence"/>
</dbReference>
<keyword evidence="4" id="KW-0472">Membrane</keyword>
<organism evidence="7 8">
    <name type="scientific">Stutzerimonas tarimensis</name>
    <dbReference type="NCBI Taxonomy" id="1507735"/>
    <lineage>
        <taxon>Bacteria</taxon>
        <taxon>Pseudomonadati</taxon>
        <taxon>Pseudomonadota</taxon>
        <taxon>Gammaproteobacteria</taxon>
        <taxon>Pseudomonadales</taxon>
        <taxon>Pseudomonadaceae</taxon>
        <taxon>Stutzerimonas</taxon>
    </lineage>
</organism>
<dbReference type="InterPro" id="IPR007210">
    <property type="entry name" value="ABC_Gly_betaine_transp_sub-bd"/>
</dbReference>
<evidence type="ECO:0000256" key="5">
    <source>
        <dbReference type="SAM" id="SignalP"/>
    </source>
</evidence>
<proteinExistence type="predicted"/>
<dbReference type="PANTHER" id="PTHR47737">
    <property type="entry name" value="GLYCINE BETAINE/PROLINE BETAINE TRANSPORT SYSTEM PERMEASE PROTEIN PROW"/>
    <property type="match status" value="1"/>
</dbReference>
<accession>A0ABV7TA78</accession>
<protein>
    <submittedName>
        <fullName evidence="7">Glycine betaine ABC transporter substrate-binding protein</fullName>
    </submittedName>
</protein>
<name>A0ABV7TA78_9GAMM</name>
<keyword evidence="8" id="KW-1185">Reference proteome</keyword>
<dbReference type="Gene3D" id="3.40.190.100">
    <property type="entry name" value="Glycine betaine-binding periplasmic protein, domain 2"/>
    <property type="match status" value="1"/>
</dbReference>
<feature type="chain" id="PRO_5047342054" evidence="5">
    <location>
        <begin position="27"/>
        <end position="285"/>
    </location>
</feature>
<feature type="domain" description="ABC-type glycine betaine transport system substrate-binding" evidence="6">
    <location>
        <begin position="31"/>
        <end position="275"/>
    </location>
</feature>
<keyword evidence="3" id="KW-1003">Cell membrane</keyword>
<comment type="caution">
    <text evidence="7">The sequence shown here is derived from an EMBL/GenBank/DDBJ whole genome shotgun (WGS) entry which is preliminary data.</text>
</comment>
<dbReference type="SUPFAM" id="SSF53850">
    <property type="entry name" value="Periplasmic binding protein-like II"/>
    <property type="match status" value="1"/>
</dbReference>
<evidence type="ECO:0000313" key="8">
    <source>
        <dbReference type="Proteomes" id="UP001595630"/>
    </source>
</evidence>
<dbReference type="Pfam" id="PF04069">
    <property type="entry name" value="OpuAC"/>
    <property type="match status" value="1"/>
</dbReference>
<sequence length="285" mass="31141">MSTLKRLIQGIGATALALGLSATALAADKPELKIGYVNGWDDSVAATHVAGWIIRDKLGYPVTLQPVEPAIMWQGVARGDLDATLSAWLPATHGEYFERLGDRVEVLGSNYLDARIGLIVPSYVEAQTIEDLNRDRKAYDNRITGIDAGAGVVRRTEDAIKEYGLELKLQTSSGPAMTTALARAIKAEKAIVVTGWIPHWMFAQWDLRFLEDPKGVFGDAERIDTLANPGMAEKAPEATAFLRKFNWSAAEVGAVMLAIREGAQPDAAAREWVEKNPQRVAEWLE</sequence>
<dbReference type="PANTHER" id="PTHR47737:SF1">
    <property type="entry name" value="GLYCINE BETAINE_PROLINE BETAINE TRANSPORT SYSTEM PERMEASE PROTEIN PROW"/>
    <property type="match status" value="1"/>
</dbReference>
<evidence type="ECO:0000256" key="4">
    <source>
        <dbReference type="ARBA" id="ARBA00023136"/>
    </source>
</evidence>
<evidence type="ECO:0000256" key="3">
    <source>
        <dbReference type="ARBA" id="ARBA00022475"/>
    </source>
</evidence>
<dbReference type="Gene3D" id="3.40.190.10">
    <property type="entry name" value="Periplasmic binding protein-like II"/>
    <property type="match status" value="1"/>
</dbReference>
<keyword evidence="5" id="KW-0732">Signal</keyword>
<feature type="signal peptide" evidence="5">
    <location>
        <begin position="1"/>
        <end position="26"/>
    </location>
</feature>
<evidence type="ECO:0000259" key="6">
    <source>
        <dbReference type="Pfam" id="PF04069"/>
    </source>
</evidence>
<dbReference type="EMBL" id="JBHRXZ010000022">
    <property type="protein sequence ID" value="MFC3608526.1"/>
    <property type="molecule type" value="Genomic_DNA"/>
</dbReference>
<reference evidence="8" key="1">
    <citation type="journal article" date="2019" name="Int. J. Syst. Evol. Microbiol.">
        <title>The Global Catalogue of Microorganisms (GCM) 10K type strain sequencing project: providing services to taxonomists for standard genome sequencing and annotation.</title>
        <authorList>
            <consortium name="The Broad Institute Genomics Platform"/>
            <consortium name="The Broad Institute Genome Sequencing Center for Infectious Disease"/>
            <person name="Wu L."/>
            <person name="Ma J."/>
        </authorList>
    </citation>
    <scope>NUCLEOTIDE SEQUENCE [LARGE SCALE GENOMIC DNA]</scope>
    <source>
        <strain evidence="8">KCTC 42447</strain>
    </source>
</reference>
<dbReference type="CDD" id="cd13639">
    <property type="entry name" value="PBP2_OpuAC_like"/>
    <property type="match status" value="1"/>
</dbReference>
<evidence type="ECO:0000256" key="1">
    <source>
        <dbReference type="ARBA" id="ARBA00004236"/>
    </source>
</evidence>
<gene>
    <name evidence="7" type="ORF">ACFOMF_12125</name>
</gene>